<evidence type="ECO:0000313" key="2">
    <source>
        <dbReference type="Proteomes" id="UP000032735"/>
    </source>
</evidence>
<organism evidence="1 2">
    <name type="scientific">Xenorhabdus poinarii G6</name>
    <dbReference type="NCBI Taxonomy" id="1354304"/>
    <lineage>
        <taxon>Bacteria</taxon>
        <taxon>Pseudomonadati</taxon>
        <taxon>Pseudomonadota</taxon>
        <taxon>Gammaproteobacteria</taxon>
        <taxon>Enterobacterales</taxon>
        <taxon>Morganellaceae</taxon>
        <taxon>Xenorhabdus</taxon>
    </lineage>
</organism>
<dbReference type="AlphaFoldDB" id="A0A068R585"/>
<protein>
    <submittedName>
        <fullName evidence="1">BAC clone 20-21</fullName>
    </submittedName>
</protein>
<dbReference type="EMBL" id="FO704551">
    <property type="protein sequence ID" value="CDG22363.1"/>
    <property type="molecule type" value="Genomic_DNA"/>
</dbReference>
<reference evidence="1 2" key="1">
    <citation type="submission" date="2013-07" db="EMBL/GenBank/DDBJ databases">
        <authorList>
            <person name="Genoscope - CEA"/>
        </authorList>
    </citation>
    <scope>NUCLEOTIDE SEQUENCE [LARGE SCALE GENOMIC DNA]</scope>
    <source>
        <strain evidence="1 2">G6</strain>
    </source>
</reference>
<proteinExistence type="predicted"/>
<dbReference type="Proteomes" id="UP000032735">
    <property type="component" value="Chromosome"/>
</dbReference>
<gene>
    <name evidence="1" type="ORF">XPG1_2711</name>
</gene>
<name>A0A068R585_9GAMM</name>
<dbReference type="KEGG" id="xpo:XPG1_2711"/>
<keyword evidence="2" id="KW-1185">Reference proteome</keyword>
<sequence>MQIMQESANRIGLKLSVEENGLIINQAENSVEENSVKINELLNGKLPVDNLVAFYNTVERKKYIRCLPLITF</sequence>
<dbReference type="RefSeq" id="WP_045959297.1">
    <property type="nucleotide sequence ID" value="NZ_FO704551.1"/>
</dbReference>
<dbReference type="STRING" id="1354304.XPG1_2711"/>
<evidence type="ECO:0000313" key="1">
    <source>
        <dbReference type="EMBL" id="CDG22363.1"/>
    </source>
</evidence>
<dbReference type="HOGENOM" id="CLU_2721390_0_0_6"/>
<accession>A0A068R585</accession>